<dbReference type="InterPro" id="IPR001492">
    <property type="entry name" value="Flagellin"/>
</dbReference>
<feature type="domain" description="Flagellin N-terminal" evidence="5">
    <location>
        <begin position="3"/>
        <end position="137"/>
    </location>
</feature>
<comment type="subcellular location">
    <subcellularLocation>
        <location evidence="1">Bacterial flagellum</location>
    </subcellularLocation>
    <subcellularLocation>
        <location evidence="2">Secreted</location>
    </subcellularLocation>
</comment>
<dbReference type="RefSeq" id="WP_012111464.1">
    <property type="nucleotide sequence ID" value="NC_009719.1"/>
</dbReference>
<dbReference type="InterPro" id="IPR001029">
    <property type="entry name" value="Flagellin_N"/>
</dbReference>
<sequence>MQISTLSQSLALRQSINNMRAQFDDLQRQLSTGLKTDSYAKLGTDRNVVLSLSHQLNQISAYTNTISKTQMRIEVMSDALTRVNSISSEMKTGVLTSGFELVNGKQTTAQISAAMQFDEMVNLMNLQVEDRYLFGGVDTQTRPVALPDEIMNGSGAKAGLKQFIDERAQADMGADGRGRLTLGIAGATVTLAEDAAPSIFGFKLEGATSTLSNATVTGPAGAPAGVDVEFTGLPAAGQQITLDMRLPDGTTTKVTLKATMDNPPAAGEFTIGTDAATTAANFQAALDTAVQTEASVTLKAASAVEASNNFFDYQAGGSPQRVDGPPFASATGLRDATDADTVFWYKGDLSGTAGNNMVAQIDSGRQVSYGARADQAAIRDTLKMSALLSAVEYSDADDLSQRKSYAALSTRVGDKLSFKGVQSLESIVTGLGLTAATLSNTQDRHDLVMATSNELLGDIQNADDYEVGVKLTMLQTQLQASYQVTAMLSQMSLANYL</sequence>
<evidence type="ECO:0000256" key="1">
    <source>
        <dbReference type="ARBA" id="ARBA00004365"/>
    </source>
</evidence>
<evidence type="ECO:0000313" key="6">
    <source>
        <dbReference type="EMBL" id="ABS64153.1"/>
    </source>
</evidence>
<accession>A7HW70</accession>
<dbReference type="PANTHER" id="PTHR42792">
    <property type="entry name" value="FLAGELLIN"/>
    <property type="match status" value="1"/>
</dbReference>
<dbReference type="Gene3D" id="1.20.1330.10">
    <property type="entry name" value="f41 fragment of flagellin, N-terminal domain"/>
    <property type="match status" value="1"/>
</dbReference>
<protein>
    <recommendedName>
        <fullName evidence="5">Flagellin N-terminal domain-containing protein</fullName>
    </recommendedName>
</protein>
<dbReference type="KEGG" id="pla:Plav_2544"/>
<evidence type="ECO:0000256" key="2">
    <source>
        <dbReference type="ARBA" id="ARBA00004613"/>
    </source>
</evidence>
<dbReference type="SUPFAM" id="SSF64518">
    <property type="entry name" value="Phase 1 flagellin"/>
    <property type="match status" value="1"/>
</dbReference>
<evidence type="ECO:0000259" key="5">
    <source>
        <dbReference type="Pfam" id="PF00669"/>
    </source>
</evidence>
<dbReference type="EMBL" id="CP000774">
    <property type="protein sequence ID" value="ABS64153.1"/>
    <property type="molecule type" value="Genomic_DNA"/>
</dbReference>
<evidence type="ECO:0000256" key="3">
    <source>
        <dbReference type="ARBA" id="ARBA00005709"/>
    </source>
</evidence>
<evidence type="ECO:0000313" key="7">
    <source>
        <dbReference type="Proteomes" id="UP000006377"/>
    </source>
</evidence>
<dbReference type="AlphaFoldDB" id="A7HW70"/>
<dbReference type="STRING" id="402881.Plav_2544"/>
<dbReference type="PANTHER" id="PTHR42792:SF1">
    <property type="entry name" value="FLAGELLAR HOOK-ASSOCIATED PROTEIN 3"/>
    <property type="match status" value="1"/>
</dbReference>
<keyword evidence="4" id="KW-0975">Bacterial flagellum</keyword>
<dbReference type="Proteomes" id="UP000006377">
    <property type="component" value="Chromosome"/>
</dbReference>
<keyword evidence="7" id="KW-1185">Reference proteome</keyword>
<dbReference type="OrthoDB" id="7312911at2"/>
<dbReference type="GO" id="GO:0009288">
    <property type="term" value="C:bacterial-type flagellum"/>
    <property type="evidence" value="ECO:0007669"/>
    <property type="project" value="UniProtKB-SubCell"/>
</dbReference>
<proteinExistence type="inferred from homology"/>
<dbReference type="HOGENOM" id="CLU_019929_0_0_5"/>
<dbReference type="GO" id="GO:0005198">
    <property type="term" value="F:structural molecule activity"/>
    <property type="evidence" value="ECO:0007669"/>
    <property type="project" value="InterPro"/>
</dbReference>
<dbReference type="GO" id="GO:0005576">
    <property type="term" value="C:extracellular region"/>
    <property type="evidence" value="ECO:0007669"/>
    <property type="project" value="UniProtKB-SubCell"/>
</dbReference>
<dbReference type="Pfam" id="PF00669">
    <property type="entry name" value="Flagellin_N"/>
    <property type="match status" value="1"/>
</dbReference>
<name>A7HW70_PARL1</name>
<gene>
    <name evidence="6" type="ordered locus">Plav_2544</name>
</gene>
<evidence type="ECO:0000256" key="4">
    <source>
        <dbReference type="ARBA" id="ARBA00023143"/>
    </source>
</evidence>
<dbReference type="eggNOG" id="COG1344">
    <property type="taxonomic scope" value="Bacteria"/>
</dbReference>
<reference evidence="6 7" key="1">
    <citation type="journal article" date="2011" name="Stand. Genomic Sci.">
        <title>Complete genome sequence of Parvibaculum lavamentivorans type strain (DS-1(T)).</title>
        <authorList>
            <person name="Schleheck D."/>
            <person name="Weiss M."/>
            <person name="Pitluck S."/>
            <person name="Bruce D."/>
            <person name="Land M.L."/>
            <person name="Han S."/>
            <person name="Saunders E."/>
            <person name="Tapia R."/>
            <person name="Detter C."/>
            <person name="Brettin T."/>
            <person name="Han J."/>
            <person name="Woyke T."/>
            <person name="Goodwin L."/>
            <person name="Pennacchio L."/>
            <person name="Nolan M."/>
            <person name="Cook A.M."/>
            <person name="Kjelleberg S."/>
            <person name="Thomas T."/>
        </authorList>
    </citation>
    <scope>NUCLEOTIDE SEQUENCE [LARGE SCALE GENOMIC DNA]</scope>
    <source>
        <strain evidence="7">DS-1 / DSM 13023 / NCIMB 13966</strain>
    </source>
</reference>
<comment type="similarity">
    <text evidence="3">Belongs to the bacterial flagellin family.</text>
</comment>
<organism evidence="6 7">
    <name type="scientific">Parvibaculum lavamentivorans (strain DS-1 / DSM 13023 / NCIMB 13966)</name>
    <dbReference type="NCBI Taxonomy" id="402881"/>
    <lineage>
        <taxon>Bacteria</taxon>
        <taxon>Pseudomonadati</taxon>
        <taxon>Pseudomonadota</taxon>
        <taxon>Alphaproteobacteria</taxon>
        <taxon>Hyphomicrobiales</taxon>
        <taxon>Parvibaculaceae</taxon>
        <taxon>Parvibaculum</taxon>
    </lineage>
</organism>